<organism evidence="3 4">
    <name type="scientific">Desulfofustis glycolicus DSM 9705</name>
    <dbReference type="NCBI Taxonomy" id="1121409"/>
    <lineage>
        <taxon>Bacteria</taxon>
        <taxon>Pseudomonadati</taxon>
        <taxon>Thermodesulfobacteriota</taxon>
        <taxon>Desulfobulbia</taxon>
        <taxon>Desulfobulbales</taxon>
        <taxon>Desulfocapsaceae</taxon>
        <taxon>Desulfofustis</taxon>
    </lineage>
</organism>
<feature type="transmembrane region" description="Helical" evidence="2">
    <location>
        <begin position="20"/>
        <end position="39"/>
    </location>
</feature>
<keyword evidence="2" id="KW-0812">Transmembrane</keyword>
<gene>
    <name evidence="3" type="ORF">SAMN02745124_02835</name>
</gene>
<sequence>MKPGTDDQRLHRKRNGFTLLEVMIALGIFSIGILAVIGAQHLVVRGNANGNVVTEQMLLAQRTMERLKNNPDPTTLSSGTDANIDANGDPGGPYTVSRRVTNALSSTSSRVIEVTVTKQGPHGHPLTIRSVTHGNGV</sequence>
<dbReference type="STRING" id="1121409.SAMN02745124_02835"/>
<evidence type="ECO:0000313" key="4">
    <source>
        <dbReference type="Proteomes" id="UP000184139"/>
    </source>
</evidence>
<evidence type="ECO:0000256" key="1">
    <source>
        <dbReference type="SAM" id="MobiDB-lite"/>
    </source>
</evidence>
<accession>A0A1M5X8F9</accession>
<keyword evidence="4" id="KW-1185">Reference proteome</keyword>
<keyword evidence="2" id="KW-1133">Transmembrane helix</keyword>
<keyword evidence="2" id="KW-0472">Membrane</keyword>
<evidence type="ECO:0000313" key="3">
    <source>
        <dbReference type="EMBL" id="SHH95932.1"/>
    </source>
</evidence>
<dbReference type="SUPFAM" id="SSF54523">
    <property type="entry name" value="Pili subunits"/>
    <property type="match status" value="1"/>
</dbReference>
<dbReference type="Pfam" id="PF07963">
    <property type="entry name" value="N_methyl"/>
    <property type="match status" value="1"/>
</dbReference>
<feature type="compositionally biased region" description="Polar residues" evidence="1">
    <location>
        <begin position="71"/>
        <end position="81"/>
    </location>
</feature>
<dbReference type="RefSeq" id="WP_073377125.1">
    <property type="nucleotide sequence ID" value="NZ_FQXS01000018.1"/>
</dbReference>
<protein>
    <submittedName>
        <fullName evidence="3">N-terminal methylation site-containing protein</fullName>
    </submittedName>
</protein>
<dbReference type="InterPro" id="IPR045584">
    <property type="entry name" value="Pilin-like"/>
</dbReference>
<feature type="region of interest" description="Disordered" evidence="1">
    <location>
        <begin position="68"/>
        <end position="95"/>
    </location>
</feature>
<reference evidence="3 4" key="1">
    <citation type="submission" date="2016-11" db="EMBL/GenBank/DDBJ databases">
        <authorList>
            <person name="Jaros S."/>
            <person name="Januszkiewicz K."/>
            <person name="Wedrychowicz H."/>
        </authorList>
    </citation>
    <scope>NUCLEOTIDE SEQUENCE [LARGE SCALE GENOMIC DNA]</scope>
    <source>
        <strain evidence="3 4">DSM 9705</strain>
    </source>
</reference>
<dbReference type="NCBIfam" id="TIGR02532">
    <property type="entry name" value="IV_pilin_GFxxxE"/>
    <property type="match status" value="1"/>
</dbReference>
<evidence type="ECO:0000256" key="2">
    <source>
        <dbReference type="SAM" id="Phobius"/>
    </source>
</evidence>
<name>A0A1M5X8F9_9BACT</name>
<dbReference type="Proteomes" id="UP000184139">
    <property type="component" value="Unassembled WGS sequence"/>
</dbReference>
<dbReference type="EMBL" id="FQXS01000018">
    <property type="protein sequence ID" value="SHH95932.1"/>
    <property type="molecule type" value="Genomic_DNA"/>
</dbReference>
<dbReference type="InterPro" id="IPR012902">
    <property type="entry name" value="N_methyl_site"/>
</dbReference>
<dbReference type="OrthoDB" id="5419643at2"/>
<proteinExistence type="predicted"/>
<dbReference type="AlphaFoldDB" id="A0A1M5X8F9"/>